<evidence type="ECO:0000313" key="2">
    <source>
        <dbReference type="EMBL" id="RGP36133.1"/>
    </source>
</evidence>
<evidence type="ECO:0000256" key="1">
    <source>
        <dbReference type="SAM" id="MobiDB-lite"/>
    </source>
</evidence>
<dbReference type="AlphaFoldDB" id="A0A411YZ94"/>
<reference evidence="2 3" key="1">
    <citation type="submission" date="2018-08" db="EMBL/GenBank/DDBJ databases">
        <title>Flavobacterium tibetense sp. nov., isolated from a wetland YonghuCo on Tibetan Plateau.</title>
        <authorList>
            <person name="Phurbu D."/>
            <person name="Lu H."/>
            <person name="Xing P."/>
        </authorList>
    </citation>
    <scope>NUCLEOTIDE SEQUENCE [LARGE SCALE GENOMIC DNA]</scope>
    <source>
        <strain evidence="2 3">DJC</strain>
    </source>
</reference>
<comment type="caution">
    <text evidence="2">The sequence shown here is derived from an EMBL/GenBank/DDBJ whole genome shotgun (WGS) entry which is preliminary data.</text>
</comment>
<accession>A0A411YZ94</accession>
<evidence type="ECO:0000313" key="3">
    <source>
        <dbReference type="Proteomes" id="UP000284547"/>
    </source>
</evidence>
<gene>
    <name evidence="2" type="ORF">D1012_17185</name>
</gene>
<protein>
    <submittedName>
        <fullName evidence="2">Uncharacterized protein</fullName>
    </submittedName>
</protein>
<proteinExistence type="predicted"/>
<organism evidence="2 3">
    <name type="scientific">Pseudotabrizicola alkalilacus</name>
    <dbReference type="NCBI Taxonomy" id="2305252"/>
    <lineage>
        <taxon>Bacteria</taxon>
        <taxon>Pseudomonadati</taxon>
        <taxon>Pseudomonadota</taxon>
        <taxon>Alphaproteobacteria</taxon>
        <taxon>Rhodobacterales</taxon>
        <taxon>Paracoccaceae</taxon>
        <taxon>Pseudotabrizicola</taxon>
    </lineage>
</organism>
<sequence length="154" mass="16720">MMYPMVSGELSSEGAQNRGSDPAPPELPQISATLVIRQVWVPATFPARSSDALSWATEVIAADATEVIMEEATDVIIDEATEVIIDEATLVIIDEATLVIMDDATEVIIAVASPENISAREQFSSTTSRRSAVFETILTSRFQRFDRSTLTAQI</sequence>
<name>A0A411YZ94_9RHOB</name>
<keyword evidence="3" id="KW-1185">Reference proteome</keyword>
<dbReference type="Proteomes" id="UP000284547">
    <property type="component" value="Unassembled WGS sequence"/>
</dbReference>
<dbReference type="EMBL" id="QWEY01000010">
    <property type="protein sequence ID" value="RGP36133.1"/>
    <property type="molecule type" value="Genomic_DNA"/>
</dbReference>
<feature type="compositionally biased region" description="Polar residues" evidence="1">
    <location>
        <begin position="9"/>
        <end position="19"/>
    </location>
</feature>
<feature type="region of interest" description="Disordered" evidence="1">
    <location>
        <begin position="1"/>
        <end position="26"/>
    </location>
</feature>